<comment type="similarity">
    <text evidence="2 11">Belongs to the claudin family.</text>
</comment>
<comment type="function">
    <text evidence="11">Claudins function as major constituents of the tight junction complexes that regulate the permeability of epithelia.</text>
</comment>
<keyword evidence="8 11" id="KW-1133">Transmembrane helix</keyword>
<name>A0AAY4F055_9TELE</name>
<evidence type="ECO:0000256" key="4">
    <source>
        <dbReference type="ARBA" id="ARBA00022475"/>
    </source>
</evidence>
<dbReference type="PROSITE" id="PS01346">
    <property type="entry name" value="CLAUDIN"/>
    <property type="match status" value="1"/>
</dbReference>
<dbReference type="PANTHER" id="PTHR12002">
    <property type="entry name" value="CLAUDIN"/>
    <property type="match status" value="1"/>
</dbReference>
<evidence type="ECO:0000256" key="7">
    <source>
        <dbReference type="ARBA" id="ARBA00022949"/>
    </source>
</evidence>
<dbReference type="PRINTS" id="PR01077">
    <property type="entry name" value="CLAUDIN"/>
</dbReference>
<protein>
    <recommendedName>
        <fullName evidence="11">Claudin</fullName>
    </recommendedName>
</protein>
<evidence type="ECO:0000256" key="11">
    <source>
        <dbReference type="RuleBase" id="RU060637"/>
    </source>
</evidence>
<comment type="function">
    <text evidence="1">Plays a major role in tight junction-specific obliteration of the intercellular space, through calcium-independent cell-adhesion activity.</text>
</comment>
<evidence type="ECO:0000256" key="1">
    <source>
        <dbReference type="ARBA" id="ARBA00002246"/>
    </source>
</evidence>
<dbReference type="Gene3D" id="1.20.140.150">
    <property type="match status" value="1"/>
</dbReference>
<gene>
    <name evidence="13" type="primary">LOC114784441</name>
</gene>
<dbReference type="AlphaFoldDB" id="A0AAY4F055"/>
<comment type="subcellular location">
    <subcellularLocation>
        <location evidence="11">Cell junction</location>
        <location evidence="11">Tight junction</location>
    </subcellularLocation>
    <subcellularLocation>
        <location evidence="11">Cell membrane</location>
        <topology evidence="11">Multi-pass membrane protein</topology>
    </subcellularLocation>
</comment>
<keyword evidence="9 11" id="KW-0472">Membrane</keyword>
<dbReference type="Proteomes" id="UP000694580">
    <property type="component" value="Chromosome 2"/>
</dbReference>
<dbReference type="GO" id="GO:0005198">
    <property type="term" value="F:structural molecule activity"/>
    <property type="evidence" value="ECO:0007669"/>
    <property type="project" value="InterPro"/>
</dbReference>
<evidence type="ECO:0000256" key="8">
    <source>
        <dbReference type="ARBA" id="ARBA00022989"/>
    </source>
</evidence>
<evidence type="ECO:0000256" key="2">
    <source>
        <dbReference type="ARBA" id="ARBA00008295"/>
    </source>
</evidence>
<keyword evidence="3 11" id="KW-0796">Tight junction</keyword>
<dbReference type="Pfam" id="PF00822">
    <property type="entry name" value="PMP22_Claudin"/>
    <property type="match status" value="1"/>
</dbReference>
<evidence type="ECO:0000313" key="14">
    <source>
        <dbReference type="Proteomes" id="UP000694580"/>
    </source>
</evidence>
<dbReference type="InterPro" id="IPR017974">
    <property type="entry name" value="Claudin_CS"/>
</dbReference>
<feature type="transmembrane region" description="Helical" evidence="11">
    <location>
        <begin position="151"/>
        <end position="172"/>
    </location>
</feature>
<dbReference type="InterPro" id="IPR003555">
    <property type="entry name" value="Claudin11"/>
</dbReference>
<reference evidence="13 14" key="1">
    <citation type="submission" date="2020-06" db="EMBL/GenBank/DDBJ databases">
        <authorList>
            <consortium name="Wellcome Sanger Institute Data Sharing"/>
        </authorList>
    </citation>
    <scope>NUCLEOTIDE SEQUENCE [LARGE SCALE GENOMIC DNA]</scope>
</reference>
<feature type="transmembrane region" description="Helical" evidence="11">
    <location>
        <begin position="7"/>
        <end position="26"/>
    </location>
</feature>
<evidence type="ECO:0000313" key="13">
    <source>
        <dbReference type="Ensembl" id="ENSDCDP00010063083.1"/>
    </source>
</evidence>
<keyword evidence="14" id="KW-1185">Reference proteome</keyword>
<reference evidence="13" key="2">
    <citation type="submission" date="2025-08" db="UniProtKB">
        <authorList>
            <consortium name="Ensembl"/>
        </authorList>
    </citation>
    <scope>IDENTIFICATION</scope>
</reference>
<evidence type="ECO:0000256" key="6">
    <source>
        <dbReference type="ARBA" id="ARBA00022692"/>
    </source>
</evidence>
<evidence type="ECO:0000256" key="3">
    <source>
        <dbReference type="ARBA" id="ARBA00022427"/>
    </source>
</evidence>
<keyword evidence="5" id="KW-0597">Phosphoprotein</keyword>
<feature type="transmembrane region" description="Helical" evidence="11">
    <location>
        <begin position="83"/>
        <end position="108"/>
    </location>
</feature>
<proteinExistence type="inferred from homology"/>
<keyword evidence="7 11" id="KW-0965">Cell junction</keyword>
<comment type="subunit">
    <text evidence="10">Interacts with tetraspanin-3/TSPAN3. Interacts with OCLN.</text>
</comment>
<dbReference type="GO" id="GO:0005886">
    <property type="term" value="C:plasma membrane"/>
    <property type="evidence" value="ECO:0007669"/>
    <property type="project" value="UniProtKB-SubCell"/>
</dbReference>
<keyword evidence="4 11" id="KW-1003">Cell membrane</keyword>
<dbReference type="PRINTS" id="PR01384">
    <property type="entry name" value="CLAUDIN11"/>
</dbReference>
<keyword evidence="6 11" id="KW-0812">Transmembrane</keyword>
<feature type="transmembrane region" description="Helical" evidence="11">
    <location>
        <begin position="120"/>
        <end position="145"/>
    </location>
</feature>
<dbReference type="Ensembl" id="ENSDCDT00010073888.1">
    <property type="protein sequence ID" value="ENSDCDP00010063083.1"/>
    <property type="gene ID" value="ENSDCDG00010034469.1"/>
</dbReference>
<feature type="region of interest" description="Disordered" evidence="12">
    <location>
        <begin position="204"/>
        <end position="228"/>
    </location>
</feature>
<evidence type="ECO:0000256" key="12">
    <source>
        <dbReference type="SAM" id="MobiDB-lite"/>
    </source>
</evidence>
<dbReference type="GeneTree" id="ENSGT00890000139496"/>
<evidence type="ECO:0000256" key="5">
    <source>
        <dbReference type="ARBA" id="ARBA00022553"/>
    </source>
</evidence>
<reference evidence="13" key="3">
    <citation type="submission" date="2025-09" db="UniProtKB">
        <authorList>
            <consortium name="Ensembl"/>
        </authorList>
    </citation>
    <scope>IDENTIFICATION</scope>
</reference>
<dbReference type="InterPro" id="IPR006187">
    <property type="entry name" value="Claudin"/>
</dbReference>
<organism evidence="13 14">
    <name type="scientific">Denticeps clupeoides</name>
    <name type="common">denticle herring</name>
    <dbReference type="NCBI Taxonomy" id="299321"/>
    <lineage>
        <taxon>Eukaryota</taxon>
        <taxon>Metazoa</taxon>
        <taxon>Chordata</taxon>
        <taxon>Craniata</taxon>
        <taxon>Vertebrata</taxon>
        <taxon>Euteleostomi</taxon>
        <taxon>Actinopterygii</taxon>
        <taxon>Neopterygii</taxon>
        <taxon>Teleostei</taxon>
        <taxon>Clupei</taxon>
        <taxon>Clupeiformes</taxon>
        <taxon>Denticipitoidei</taxon>
        <taxon>Denticipitidae</taxon>
        <taxon>Denticeps</taxon>
    </lineage>
</organism>
<sequence>MSLICRILCGFMLCFFGWISIVVATATNDWVVTCRYGLHTCKKMDELGVKGLWAECFISTSLYHCVTLNQILDLPAYLQTARALMTTASIIGLPSLLLLMTALPCVRLGEETQATKQKRAVLGGVLNLLISLCGIVSTVWFPIGVHYEDHLMTFGFSLYAGWVGSVMCLLGGSMMTCCSGGRHHSQQGKNHFYYSKHSGTANSLGPSAALKGSETTSPITEPEEGRGTFSIHVCTEEQTSIS</sequence>
<evidence type="ECO:0000256" key="9">
    <source>
        <dbReference type="ARBA" id="ARBA00023136"/>
    </source>
</evidence>
<dbReference type="InterPro" id="IPR004031">
    <property type="entry name" value="PMP22/EMP/MP20/Claudin"/>
</dbReference>
<evidence type="ECO:0000256" key="10">
    <source>
        <dbReference type="ARBA" id="ARBA00046524"/>
    </source>
</evidence>
<dbReference type="GO" id="GO:0005923">
    <property type="term" value="C:bicellular tight junction"/>
    <property type="evidence" value="ECO:0007669"/>
    <property type="project" value="UniProtKB-SubCell"/>
</dbReference>
<accession>A0AAY4F055</accession>